<dbReference type="InterPro" id="IPR014710">
    <property type="entry name" value="RmlC-like_jellyroll"/>
</dbReference>
<dbReference type="EMBL" id="JACIIX010000002">
    <property type="protein sequence ID" value="MBB6209362.1"/>
    <property type="molecule type" value="Genomic_DNA"/>
</dbReference>
<evidence type="ECO:0000256" key="2">
    <source>
        <dbReference type="SAM" id="MobiDB-lite"/>
    </source>
</evidence>
<evidence type="ECO:0000256" key="1">
    <source>
        <dbReference type="ARBA" id="ARBA00023125"/>
    </source>
</evidence>
<dbReference type="AlphaFoldDB" id="A0A7W9ZD91"/>
<dbReference type="RefSeq" id="WP_184261586.1">
    <property type="nucleotide sequence ID" value="NZ_JACIIX010000002.1"/>
</dbReference>
<dbReference type="InterPro" id="IPR050807">
    <property type="entry name" value="TransReg_Diox_bact_type"/>
</dbReference>
<dbReference type="GO" id="GO:0003677">
    <property type="term" value="F:DNA binding"/>
    <property type="evidence" value="ECO:0007669"/>
    <property type="project" value="UniProtKB-KW"/>
</dbReference>
<dbReference type="GO" id="GO:0003700">
    <property type="term" value="F:DNA-binding transcription factor activity"/>
    <property type="evidence" value="ECO:0007669"/>
    <property type="project" value="TreeGrafter"/>
</dbReference>
<name>A0A7W9ZD91_NOVIT</name>
<evidence type="ECO:0000259" key="3">
    <source>
        <dbReference type="PROSITE" id="PS50943"/>
    </source>
</evidence>
<dbReference type="InterPro" id="IPR013096">
    <property type="entry name" value="Cupin_2"/>
</dbReference>
<dbReference type="Pfam" id="PF07883">
    <property type="entry name" value="Cupin_2"/>
    <property type="match status" value="1"/>
</dbReference>
<feature type="domain" description="HTH cro/C1-type" evidence="3">
    <location>
        <begin position="32"/>
        <end position="86"/>
    </location>
</feature>
<dbReference type="CDD" id="cd02209">
    <property type="entry name" value="cupin_XRE_C"/>
    <property type="match status" value="1"/>
</dbReference>
<keyword evidence="5" id="KW-1185">Reference proteome</keyword>
<evidence type="ECO:0000313" key="5">
    <source>
        <dbReference type="Proteomes" id="UP000544872"/>
    </source>
</evidence>
<comment type="caution">
    <text evidence="4">The sequence shown here is derived from an EMBL/GenBank/DDBJ whole genome shotgun (WGS) entry which is preliminary data.</text>
</comment>
<dbReference type="CDD" id="cd00093">
    <property type="entry name" value="HTH_XRE"/>
    <property type="match status" value="1"/>
</dbReference>
<dbReference type="SUPFAM" id="SSF47413">
    <property type="entry name" value="lambda repressor-like DNA-binding domains"/>
    <property type="match status" value="1"/>
</dbReference>
<dbReference type="Proteomes" id="UP000544872">
    <property type="component" value="Unassembled WGS sequence"/>
</dbReference>
<dbReference type="PROSITE" id="PS50943">
    <property type="entry name" value="HTH_CROC1"/>
    <property type="match status" value="1"/>
</dbReference>
<dbReference type="InterPro" id="IPR010982">
    <property type="entry name" value="Lambda_DNA-bd_dom_sf"/>
</dbReference>
<sequence length="210" mass="23159">MTAKARALSQQAPRPLTDSTAPAQDRDLGPHLKRIRQEKKLTLQAVSDRCGVARSTLSKIENNLISPTFDLLQRLAVGLEIDLSQVFSPDGGDAPAGRRSITRAGSGDVVETSEYLYQALATDLRAKKMFPLKATIRARTVEEFGGWVKHDGEEFLYVLSGEIRLYTEYYEPTLLKAGDSIYLDSRMGHACVSTGPEDAEVLWVCTQVTL</sequence>
<protein>
    <submittedName>
        <fullName evidence="4">Transcriptional regulator with XRE-family HTH domain</fullName>
    </submittedName>
</protein>
<dbReference type="PANTHER" id="PTHR46797">
    <property type="entry name" value="HTH-TYPE TRANSCRIPTIONAL REGULATOR"/>
    <property type="match status" value="1"/>
</dbReference>
<gene>
    <name evidence="4" type="ORF">FHS48_000764</name>
</gene>
<accession>A0A7W9ZD91</accession>
<dbReference type="InterPro" id="IPR011051">
    <property type="entry name" value="RmlC_Cupin_sf"/>
</dbReference>
<dbReference type="SMART" id="SM00530">
    <property type="entry name" value="HTH_XRE"/>
    <property type="match status" value="1"/>
</dbReference>
<dbReference type="Gene3D" id="1.10.260.40">
    <property type="entry name" value="lambda repressor-like DNA-binding domains"/>
    <property type="match status" value="1"/>
</dbReference>
<feature type="region of interest" description="Disordered" evidence="2">
    <location>
        <begin position="1"/>
        <end position="31"/>
    </location>
</feature>
<dbReference type="InterPro" id="IPR001387">
    <property type="entry name" value="Cro/C1-type_HTH"/>
</dbReference>
<evidence type="ECO:0000313" key="4">
    <source>
        <dbReference type="EMBL" id="MBB6209362.1"/>
    </source>
</evidence>
<reference evidence="4 5" key="1">
    <citation type="submission" date="2020-08" db="EMBL/GenBank/DDBJ databases">
        <title>Genomic Encyclopedia of Type Strains, Phase IV (KMG-IV): sequencing the most valuable type-strain genomes for metagenomic binning, comparative biology and taxonomic classification.</title>
        <authorList>
            <person name="Goeker M."/>
        </authorList>
    </citation>
    <scope>NUCLEOTIDE SEQUENCE [LARGE SCALE GENOMIC DNA]</scope>
    <source>
        <strain evidence="4 5">DSM 11590</strain>
    </source>
</reference>
<dbReference type="Gene3D" id="2.60.120.10">
    <property type="entry name" value="Jelly Rolls"/>
    <property type="match status" value="1"/>
</dbReference>
<proteinExistence type="predicted"/>
<dbReference type="Pfam" id="PF01381">
    <property type="entry name" value="HTH_3"/>
    <property type="match status" value="1"/>
</dbReference>
<feature type="compositionally biased region" description="Polar residues" evidence="2">
    <location>
        <begin position="8"/>
        <end position="22"/>
    </location>
</feature>
<dbReference type="SUPFAM" id="SSF51182">
    <property type="entry name" value="RmlC-like cupins"/>
    <property type="match status" value="1"/>
</dbReference>
<dbReference type="PANTHER" id="PTHR46797:SF20">
    <property type="entry name" value="BLR4304 PROTEIN"/>
    <property type="match status" value="1"/>
</dbReference>
<organism evidence="4 5">
    <name type="scientific">Novispirillum itersonii</name>
    <name type="common">Aquaspirillum itersonii</name>
    <dbReference type="NCBI Taxonomy" id="189"/>
    <lineage>
        <taxon>Bacteria</taxon>
        <taxon>Pseudomonadati</taxon>
        <taxon>Pseudomonadota</taxon>
        <taxon>Alphaproteobacteria</taxon>
        <taxon>Rhodospirillales</taxon>
        <taxon>Novispirillaceae</taxon>
        <taxon>Novispirillum</taxon>
    </lineage>
</organism>
<keyword evidence="1" id="KW-0238">DNA-binding</keyword>
<dbReference type="GO" id="GO:0005829">
    <property type="term" value="C:cytosol"/>
    <property type="evidence" value="ECO:0007669"/>
    <property type="project" value="TreeGrafter"/>
</dbReference>